<dbReference type="SUPFAM" id="SSF90123">
    <property type="entry name" value="ABC transporter transmembrane region"/>
    <property type="match status" value="1"/>
</dbReference>
<evidence type="ECO:0000256" key="5">
    <source>
        <dbReference type="ARBA" id="ARBA00022614"/>
    </source>
</evidence>
<evidence type="ECO:0000256" key="10">
    <source>
        <dbReference type="ARBA" id="ARBA00023136"/>
    </source>
</evidence>
<dbReference type="CDD" id="cd18579">
    <property type="entry name" value="ABC_6TM_ABCC_D1"/>
    <property type="match status" value="1"/>
</dbReference>
<dbReference type="PROSITE" id="PS50929">
    <property type="entry name" value="ABC_TM1F"/>
    <property type="match status" value="1"/>
</dbReference>
<feature type="transmembrane region" description="Helical" evidence="14">
    <location>
        <begin position="647"/>
        <end position="666"/>
    </location>
</feature>
<feature type="transmembrane region" description="Helical" evidence="14">
    <location>
        <begin position="512"/>
        <end position="529"/>
    </location>
</feature>
<dbReference type="PROSITE" id="PS51450">
    <property type="entry name" value="LRR"/>
    <property type="match status" value="1"/>
</dbReference>
<dbReference type="GO" id="GO:0005524">
    <property type="term" value="F:ATP binding"/>
    <property type="evidence" value="ECO:0007669"/>
    <property type="project" value="InterPro"/>
</dbReference>
<keyword evidence="8" id="KW-0677">Repeat</keyword>
<reference evidence="16" key="1">
    <citation type="journal article" date="2022" name="Plant J.">
        <title>Strategies of tolerance reflected in two North American maple genomes.</title>
        <authorList>
            <person name="McEvoy S.L."/>
            <person name="Sezen U.U."/>
            <person name="Trouern-Trend A."/>
            <person name="McMahon S.M."/>
            <person name="Schaberg P.G."/>
            <person name="Yang J."/>
            <person name="Wegrzyn J.L."/>
            <person name="Swenson N.G."/>
        </authorList>
    </citation>
    <scope>NUCLEOTIDE SEQUENCE</scope>
    <source>
        <strain evidence="16">91603</strain>
    </source>
</reference>
<comment type="subcellular location">
    <subcellularLocation>
        <location evidence="2">Cell membrane</location>
        <topology evidence="2">Single-pass type I membrane protein</topology>
    </subcellularLocation>
    <subcellularLocation>
        <location evidence="1">Membrane</location>
        <topology evidence="1">Multi-pass membrane protein</topology>
    </subcellularLocation>
</comment>
<feature type="region of interest" description="Disordered" evidence="13">
    <location>
        <begin position="838"/>
        <end position="868"/>
    </location>
</feature>
<dbReference type="Proteomes" id="UP001064489">
    <property type="component" value="Chromosome 3"/>
</dbReference>
<dbReference type="FunFam" id="3.80.10.10:FF:000041">
    <property type="entry name" value="LRR receptor-like serine/threonine-protein kinase ERECTA"/>
    <property type="match status" value="2"/>
</dbReference>
<keyword evidence="17" id="KW-1185">Reference proteome</keyword>
<comment type="caution">
    <text evidence="16">The sequence shown here is derived from an EMBL/GenBank/DDBJ whole genome shotgun (WGS) entry which is preliminary data.</text>
</comment>
<evidence type="ECO:0000313" key="17">
    <source>
        <dbReference type="Proteomes" id="UP001064489"/>
    </source>
</evidence>
<evidence type="ECO:0000313" key="16">
    <source>
        <dbReference type="EMBL" id="KAI9185058.1"/>
    </source>
</evidence>
<dbReference type="Pfam" id="PF13855">
    <property type="entry name" value="LRR_8"/>
    <property type="match status" value="3"/>
</dbReference>
<evidence type="ECO:0000256" key="6">
    <source>
        <dbReference type="ARBA" id="ARBA00022692"/>
    </source>
</evidence>
<evidence type="ECO:0000256" key="3">
    <source>
        <dbReference type="ARBA" id="ARBA00009592"/>
    </source>
</evidence>
<feature type="compositionally biased region" description="Basic and acidic residues" evidence="13">
    <location>
        <begin position="838"/>
        <end position="854"/>
    </location>
</feature>
<proteinExistence type="inferred from homology"/>
<dbReference type="Gene3D" id="3.80.10.10">
    <property type="entry name" value="Ribonuclease Inhibitor"/>
    <property type="match status" value="3"/>
</dbReference>
<dbReference type="SUPFAM" id="SSF52058">
    <property type="entry name" value="L domain-like"/>
    <property type="match status" value="1"/>
</dbReference>
<dbReference type="InterPro" id="IPR044746">
    <property type="entry name" value="ABCC_6TM_D1"/>
</dbReference>
<keyword evidence="9 14" id="KW-1133">Transmembrane helix</keyword>
<dbReference type="Gene3D" id="1.20.1560.10">
    <property type="entry name" value="ABC transporter type 1, transmembrane domain"/>
    <property type="match status" value="1"/>
</dbReference>
<keyword evidence="4" id="KW-1003">Cell membrane</keyword>
<sequence>MAETRAQELKKMEEGIKQWVKSALVENSKKTEESMAELKALLMNLQRPEPASVNNGGSFVGSIEQLPWKGLRSLDLSLNQLSADNLEMLDLSDNKIHGHIPNWLFNISNLSTLYLSHNFLTGSIEQLPWKGLRYLDLSLNQLSGPIPSSISELVNLTYLDLSHNSLSMSTTLKVNSSFPKLRYLILSSCNINEFPEIVSNANNLEWLELSDNKIHGHIPNWLFNISTLSHVNLSHNFLTGLERLPWKDLQNLDLHSNLLQGLLPPPPPKLYFFSVSHNILTGAIPSSFCNLSSLQYLDLSNNSLSGVIPQCLGNSSNIWVLDLKMNNFHGSIPQTFANGCQLTTLNLNSNRLAGSLPPSLANCGNLEVLDVGNNTINGTFPHWLATLSQLQVLILRSNRFYGTLGDSTTRLRFTMLRILDLSHNSFTGHLQTRFFRKFQAMMSGKNNSAEMRYMGDNLYKDSIMVTMKGFEIEMQRLRNKLEEDGGIRTGVTALILAKALIFFCLKDILLTTLLALVYTLASYVGSYLIDSFVQYLNGRPEFKNEGYLLGSAFFVAKLMECLSMRHWFFRLQQIGIRIQAVLIMMIYNKGLTLFCQAKQGHTSGEMINVMTVDAERIGDFSWYIHDPWMILLQVVLALLILYKNLRLASIVTLFATIIVMLMNFPLGRLQEKFQDKFMESKDKRMKETFEILRNMRILEFQGWEMKVLSKIIELRKIETGWLKKYVYTTYITSFVFWVAQSFVSMTTFGACMFLPLGIPLESGKILSALATFRILQVPIYNLIDTMSIIKSKQILLENLFEHIIDHDSDGMGRQVYTFSPIVWMAHWKHSSYKPETHGHYQCRENDGDIKRHGPESPPGISESSKGFREMSTGLKALNKSSLKKMKMKMGS</sequence>
<evidence type="ECO:0000259" key="15">
    <source>
        <dbReference type="PROSITE" id="PS50929"/>
    </source>
</evidence>
<feature type="transmembrane region" description="Helical" evidence="14">
    <location>
        <begin position="620"/>
        <end position="641"/>
    </location>
</feature>
<dbReference type="AlphaFoldDB" id="A0AAD5NWA6"/>
<evidence type="ECO:0000256" key="11">
    <source>
        <dbReference type="ARBA" id="ARBA00023170"/>
    </source>
</evidence>
<dbReference type="GO" id="GO:0005886">
    <property type="term" value="C:plasma membrane"/>
    <property type="evidence" value="ECO:0007669"/>
    <property type="project" value="UniProtKB-SubCell"/>
</dbReference>
<feature type="domain" description="ABC transmembrane type-1" evidence="15">
    <location>
        <begin position="509"/>
        <end position="791"/>
    </location>
</feature>
<feature type="transmembrane region" description="Helical" evidence="14">
    <location>
        <begin position="725"/>
        <end position="745"/>
    </location>
</feature>
<evidence type="ECO:0000256" key="9">
    <source>
        <dbReference type="ARBA" id="ARBA00022989"/>
    </source>
</evidence>
<dbReference type="GO" id="GO:0140359">
    <property type="term" value="F:ABC-type transporter activity"/>
    <property type="evidence" value="ECO:0007669"/>
    <property type="project" value="InterPro"/>
</dbReference>
<keyword evidence="11" id="KW-0675">Receptor</keyword>
<reference evidence="16" key="2">
    <citation type="submission" date="2023-02" db="EMBL/GenBank/DDBJ databases">
        <authorList>
            <person name="Swenson N.G."/>
            <person name="Wegrzyn J.L."/>
            <person name="Mcevoy S.L."/>
        </authorList>
    </citation>
    <scope>NUCLEOTIDE SEQUENCE</scope>
    <source>
        <strain evidence="16">91603</strain>
        <tissue evidence="16">Leaf</tissue>
    </source>
</reference>
<evidence type="ECO:0000256" key="14">
    <source>
        <dbReference type="SAM" id="Phobius"/>
    </source>
</evidence>
<name>A0AAD5NWA6_ACENE</name>
<comment type="similarity">
    <text evidence="3">Belongs to the RLP family.</text>
</comment>
<dbReference type="FunFam" id="1.20.1560.10:FF:000003">
    <property type="entry name" value="ABC transporter C family member 10"/>
    <property type="match status" value="1"/>
</dbReference>
<dbReference type="InterPro" id="IPR046956">
    <property type="entry name" value="RLP23-like"/>
</dbReference>
<dbReference type="Pfam" id="PF00664">
    <property type="entry name" value="ABC_membrane"/>
    <property type="match status" value="1"/>
</dbReference>
<dbReference type="InterPro" id="IPR003591">
    <property type="entry name" value="Leu-rich_rpt_typical-subtyp"/>
</dbReference>
<dbReference type="SMART" id="SM00369">
    <property type="entry name" value="LRR_TYP"/>
    <property type="match status" value="7"/>
</dbReference>
<organism evidence="16 17">
    <name type="scientific">Acer negundo</name>
    <name type="common">Box elder</name>
    <dbReference type="NCBI Taxonomy" id="4023"/>
    <lineage>
        <taxon>Eukaryota</taxon>
        <taxon>Viridiplantae</taxon>
        <taxon>Streptophyta</taxon>
        <taxon>Embryophyta</taxon>
        <taxon>Tracheophyta</taxon>
        <taxon>Spermatophyta</taxon>
        <taxon>Magnoliopsida</taxon>
        <taxon>eudicotyledons</taxon>
        <taxon>Gunneridae</taxon>
        <taxon>Pentapetalae</taxon>
        <taxon>rosids</taxon>
        <taxon>malvids</taxon>
        <taxon>Sapindales</taxon>
        <taxon>Sapindaceae</taxon>
        <taxon>Hippocastanoideae</taxon>
        <taxon>Acereae</taxon>
        <taxon>Acer</taxon>
    </lineage>
</organism>
<dbReference type="InterPro" id="IPR011527">
    <property type="entry name" value="ABC1_TM_dom"/>
</dbReference>
<evidence type="ECO:0000256" key="1">
    <source>
        <dbReference type="ARBA" id="ARBA00004141"/>
    </source>
</evidence>
<dbReference type="InterPro" id="IPR032675">
    <property type="entry name" value="LRR_dom_sf"/>
</dbReference>
<evidence type="ECO:0000256" key="13">
    <source>
        <dbReference type="SAM" id="MobiDB-lite"/>
    </source>
</evidence>
<gene>
    <name evidence="16" type="ORF">LWI28_003766</name>
</gene>
<protein>
    <recommendedName>
        <fullName evidence="15">ABC transmembrane type-1 domain-containing protein</fullName>
    </recommendedName>
</protein>
<keyword evidence="6 14" id="KW-0812">Transmembrane</keyword>
<evidence type="ECO:0000256" key="12">
    <source>
        <dbReference type="ARBA" id="ARBA00023180"/>
    </source>
</evidence>
<dbReference type="Pfam" id="PF00560">
    <property type="entry name" value="LRR_1"/>
    <property type="match status" value="3"/>
</dbReference>
<dbReference type="PANTHER" id="PTHR48061">
    <property type="entry name" value="LEUCINE-RICH REPEAT RECEPTOR PROTEIN KINASE EMS1-LIKE-RELATED"/>
    <property type="match status" value="1"/>
</dbReference>
<dbReference type="InterPro" id="IPR036640">
    <property type="entry name" value="ABC1_TM_sf"/>
</dbReference>
<evidence type="ECO:0000256" key="2">
    <source>
        <dbReference type="ARBA" id="ARBA00004251"/>
    </source>
</evidence>
<accession>A0AAD5NWA6</accession>
<evidence type="ECO:0000256" key="8">
    <source>
        <dbReference type="ARBA" id="ARBA00022737"/>
    </source>
</evidence>
<dbReference type="PRINTS" id="PR00019">
    <property type="entry name" value="LEURICHRPT"/>
</dbReference>
<keyword evidence="12" id="KW-0325">Glycoprotein</keyword>
<keyword evidence="10 14" id="KW-0472">Membrane</keyword>
<evidence type="ECO:0000256" key="7">
    <source>
        <dbReference type="ARBA" id="ARBA00022729"/>
    </source>
</evidence>
<keyword evidence="7" id="KW-0732">Signal</keyword>
<keyword evidence="5" id="KW-0433">Leucine-rich repeat</keyword>
<dbReference type="InterPro" id="IPR001611">
    <property type="entry name" value="Leu-rich_rpt"/>
</dbReference>
<evidence type="ECO:0000256" key="4">
    <source>
        <dbReference type="ARBA" id="ARBA00022475"/>
    </source>
</evidence>
<dbReference type="EMBL" id="JAJSOW010000100">
    <property type="protein sequence ID" value="KAI9185058.1"/>
    <property type="molecule type" value="Genomic_DNA"/>
</dbReference>
<dbReference type="PANTHER" id="PTHR48061:SF46">
    <property type="entry name" value="LEUCINE-RICH REPEAT-CONTAINING N-TERMINAL PLANT-TYPE DOMAIN-CONTAINING PROTEIN"/>
    <property type="match status" value="1"/>
</dbReference>